<evidence type="ECO:0000313" key="12">
    <source>
        <dbReference type="Proteomes" id="UP000827892"/>
    </source>
</evidence>
<evidence type="ECO:0000259" key="10">
    <source>
        <dbReference type="PROSITE" id="PS50102"/>
    </source>
</evidence>
<dbReference type="GO" id="GO:0005737">
    <property type="term" value="C:cytoplasm"/>
    <property type="evidence" value="ECO:0007669"/>
    <property type="project" value="UniProtKB-SubCell"/>
</dbReference>
<feature type="domain" description="RRM" evidence="10">
    <location>
        <begin position="191"/>
        <end position="271"/>
    </location>
</feature>
<gene>
    <name evidence="11" type="ORF">L3Y34_016480</name>
</gene>
<comment type="subcellular location">
    <subcellularLocation>
        <location evidence="2">Cytoplasm</location>
    </subcellularLocation>
    <subcellularLocation>
        <location evidence="1">Nucleus</location>
    </subcellularLocation>
</comment>
<dbReference type="FunFam" id="3.30.70.330:FF:001495">
    <property type="entry name" value="Protein CBR-UNC-75"/>
    <property type="match status" value="1"/>
</dbReference>
<evidence type="ECO:0000256" key="9">
    <source>
        <dbReference type="SAM" id="MobiDB-lite"/>
    </source>
</evidence>
<dbReference type="InterPro" id="IPR035979">
    <property type="entry name" value="RBD_domain_sf"/>
</dbReference>
<reference evidence="11 12" key="1">
    <citation type="submission" date="2022-05" db="EMBL/GenBank/DDBJ databases">
        <title>Chromosome-level reference genomes for two strains of Caenorhabditis briggsae: an improved platform for comparative genomics.</title>
        <authorList>
            <person name="Stevens L."/>
            <person name="Andersen E.C."/>
        </authorList>
    </citation>
    <scope>NUCLEOTIDE SEQUENCE [LARGE SCALE GENOMIC DNA]</scope>
    <source>
        <strain evidence="11">QX1410_ONT</strain>
        <tissue evidence="11">Whole-organism</tissue>
    </source>
</reference>
<proteinExistence type="inferred from homology"/>
<comment type="similarity">
    <text evidence="3">Belongs to the CELF/BRUNOL family.</text>
</comment>
<dbReference type="InterPro" id="IPR012677">
    <property type="entry name" value="Nucleotide-bd_a/b_plait_sf"/>
</dbReference>
<dbReference type="AlphaFoldDB" id="A0AAE9DYE4"/>
<feature type="compositionally biased region" description="Polar residues" evidence="9">
    <location>
        <begin position="420"/>
        <end position="430"/>
    </location>
</feature>
<dbReference type="GO" id="GO:0003723">
    <property type="term" value="F:RNA binding"/>
    <property type="evidence" value="ECO:0007669"/>
    <property type="project" value="UniProtKB-UniRule"/>
</dbReference>
<dbReference type="FunFam" id="3.30.70.330:FF:000010">
    <property type="entry name" value="CUGBP Elav-like family member 4 isoform 3"/>
    <property type="match status" value="1"/>
</dbReference>
<evidence type="ECO:0000256" key="3">
    <source>
        <dbReference type="ARBA" id="ARBA00009621"/>
    </source>
</evidence>
<evidence type="ECO:0000313" key="11">
    <source>
        <dbReference type="EMBL" id="ULU13990.1"/>
    </source>
</evidence>
<evidence type="ECO:0000256" key="1">
    <source>
        <dbReference type="ARBA" id="ARBA00004123"/>
    </source>
</evidence>
<feature type="region of interest" description="Disordered" evidence="9">
    <location>
        <begin position="406"/>
        <end position="430"/>
    </location>
</feature>
<evidence type="ECO:0000256" key="5">
    <source>
        <dbReference type="ARBA" id="ARBA00022737"/>
    </source>
</evidence>
<dbReference type="Gene3D" id="3.30.70.330">
    <property type="match status" value="3"/>
</dbReference>
<name>A0AAE9DYE4_CAEBR</name>
<accession>A0AAE9DYE4</accession>
<dbReference type="EMBL" id="CP090891">
    <property type="protein sequence ID" value="ULU13990.1"/>
    <property type="molecule type" value="Genomic_DNA"/>
</dbReference>
<organism evidence="11 12">
    <name type="scientific">Caenorhabditis briggsae</name>
    <dbReference type="NCBI Taxonomy" id="6238"/>
    <lineage>
        <taxon>Eukaryota</taxon>
        <taxon>Metazoa</taxon>
        <taxon>Ecdysozoa</taxon>
        <taxon>Nematoda</taxon>
        <taxon>Chromadorea</taxon>
        <taxon>Rhabditida</taxon>
        <taxon>Rhabditina</taxon>
        <taxon>Rhabditomorpha</taxon>
        <taxon>Rhabditoidea</taxon>
        <taxon>Rhabditidae</taxon>
        <taxon>Peloderinae</taxon>
        <taxon>Caenorhabditis</taxon>
    </lineage>
</organism>
<dbReference type="SUPFAM" id="SSF54928">
    <property type="entry name" value="RNA-binding domain, RBD"/>
    <property type="match status" value="2"/>
</dbReference>
<evidence type="ECO:0000256" key="4">
    <source>
        <dbReference type="ARBA" id="ARBA00022490"/>
    </source>
</evidence>
<dbReference type="PANTHER" id="PTHR24012">
    <property type="entry name" value="RNA BINDING PROTEIN"/>
    <property type="match status" value="1"/>
</dbReference>
<keyword evidence="7" id="KW-0539">Nucleus</keyword>
<dbReference type="Proteomes" id="UP000827892">
    <property type="component" value="Chromosome I"/>
</dbReference>
<dbReference type="CDD" id="cd12632">
    <property type="entry name" value="RRM1_CELF3_4_5_6"/>
    <property type="match status" value="1"/>
</dbReference>
<sequence>MDSDVCEKENILKYPEDVVVICKIEDVPREDPSCHKSSHSKSYAASLLLLATIPPTVAVAAAPSAAVMVQQGHEMRASSTSSTDSNGFPVKDADAIKLFVGQIPRNLEEKDLRHLFEQFGKIYEFTILKDKYTGMHKGCAFLTFCHRDSAQRCQTTLHDQKTLPGMNRAMQVKPADTDSRPASPKDKMDDKKLFIGMLSKQQSEDDVRTLFAAFGELDEVTVLRGADGASKGCAFVKYKSGFDAHMAISALHGSQTMPGASSSLVVKYADTEKERQNRRMQQMAAQMGMLNPLLVNQVGLQYNTYQQVLQQQAIAAQTSAASVAYLPLLQQQHTATDPLQMLQFQAAAAAAAATPVMPQQPPQLAAQIQGLQSAAAVSQNPHYALAAQALAQQQAAQQAQQAAVAAHAQHTAAGHQQVHSGVNQTAPATSTAQGDAASSYAAAAAAAAAAASYNSLISGIESQHNAAAALQLAQMQQQAAAALPMITPKEVLGPDGCNLFIYHLPQEFGDAELIQMFAPFGHVVSAKVFVDRATNQSKCFGFVSYDNIHSSQAAIAAMNGFQIGMKRLKVQLKRPREASRPY</sequence>
<dbReference type="GO" id="GO:0005634">
    <property type="term" value="C:nucleus"/>
    <property type="evidence" value="ECO:0007669"/>
    <property type="project" value="UniProtKB-SubCell"/>
</dbReference>
<evidence type="ECO:0000256" key="2">
    <source>
        <dbReference type="ARBA" id="ARBA00004496"/>
    </source>
</evidence>
<keyword evidence="4" id="KW-0963">Cytoplasm</keyword>
<dbReference type="CDD" id="cd12635">
    <property type="entry name" value="RRM2_CELF3_4_5_6"/>
    <property type="match status" value="1"/>
</dbReference>
<dbReference type="InterPro" id="IPR000504">
    <property type="entry name" value="RRM_dom"/>
</dbReference>
<dbReference type="PROSITE" id="PS50102">
    <property type="entry name" value="RRM"/>
    <property type="match status" value="3"/>
</dbReference>
<evidence type="ECO:0000256" key="6">
    <source>
        <dbReference type="ARBA" id="ARBA00022884"/>
    </source>
</evidence>
<dbReference type="SMART" id="SM00360">
    <property type="entry name" value="RRM"/>
    <property type="match status" value="3"/>
</dbReference>
<dbReference type="CDD" id="cd12639">
    <property type="entry name" value="RRM3_CELF3_4_5_6"/>
    <property type="match status" value="1"/>
</dbReference>
<evidence type="ECO:0000256" key="7">
    <source>
        <dbReference type="ARBA" id="ARBA00023242"/>
    </source>
</evidence>
<keyword evidence="5" id="KW-0677">Repeat</keyword>
<dbReference type="InterPro" id="IPR034648">
    <property type="entry name" value="CELF3/4/5/6_RRM1"/>
</dbReference>
<protein>
    <recommendedName>
        <fullName evidence="10">RRM domain-containing protein</fullName>
    </recommendedName>
</protein>
<feature type="compositionally biased region" description="Low complexity" evidence="9">
    <location>
        <begin position="406"/>
        <end position="419"/>
    </location>
</feature>
<feature type="domain" description="RRM" evidence="10">
    <location>
        <begin position="497"/>
        <end position="575"/>
    </location>
</feature>
<evidence type="ECO:0000256" key="8">
    <source>
        <dbReference type="PROSITE-ProRule" id="PRU00176"/>
    </source>
</evidence>
<keyword evidence="6 8" id="KW-0694">RNA-binding</keyword>
<dbReference type="FunFam" id="3.30.70.330:FF:000322">
    <property type="entry name" value="CUGBP Elav-like family member 2"/>
    <property type="match status" value="1"/>
</dbReference>
<dbReference type="Pfam" id="PF00076">
    <property type="entry name" value="RRM_1"/>
    <property type="match status" value="3"/>
</dbReference>
<feature type="domain" description="RRM" evidence="10">
    <location>
        <begin position="96"/>
        <end position="177"/>
    </location>
</feature>